<organism evidence="4 5">
    <name type="scientific">Diplogelasinospora grovesii</name>
    <dbReference type="NCBI Taxonomy" id="303347"/>
    <lineage>
        <taxon>Eukaryota</taxon>
        <taxon>Fungi</taxon>
        <taxon>Dikarya</taxon>
        <taxon>Ascomycota</taxon>
        <taxon>Pezizomycotina</taxon>
        <taxon>Sordariomycetes</taxon>
        <taxon>Sordariomycetidae</taxon>
        <taxon>Sordariales</taxon>
        <taxon>Diplogelasinosporaceae</taxon>
        <taxon>Diplogelasinospora</taxon>
    </lineage>
</organism>
<dbReference type="InterPro" id="IPR001878">
    <property type="entry name" value="Znf_CCHC"/>
</dbReference>
<dbReference type="SMART" id="SM00343">
    <property type="entry name" value="ZnF_C2HC"/>
    <property type="match status" value="1"/>
</dbReference>
<feature type="domain" description="CCHC-type" evidence="3">
    <location>
        <begin position="155"/>
        <end position="171"/>
    </location>
</feature>
<accession>A0AAN6ND96</accession>
<dbReference type="Gene3D" id="4.10.60.10">
    <property type="entry name" value="Zinc finger, CCHC-type"/>
    <property type="match status" value="1"/>
</dbReference>
<evidence type="ECO:0000313" key="5">
    <source>
        <dbReference type="Proteomes" id="UP001303473"/>
    </source>
</evidence>
<reference evidence="5" key="1">
    <citation type="journal article" date="2023" name="Mol. Phylogenet. Evol.">
        <title>Genome-scale phylogeny and comparative genomics of the fungal order Sordariales.</title>
        <authorList>
            <person name="Hensen N."/>
            <person name="Bonometti L."/>
            <person name="Westerberg I."/>
            <person name="Brannstrom I.O."/>
            <person name="Guillou S."/>
            <person name="Cros-Aarteil S."/>
            <person name="Calhoun S."/>
            <person name="Haridas S."/>
            <person name="Kuo A."/>
            <person name="Mondo S."/>
            <person name="Pangilinan J."/>
            <person name="Riley R."/>
            <person name="LaButti K."/>
            <person name="Andreopoulos B."/>
            <person name="Lipzen A."/>
            <person name="Chen C."/>
            <person name="Yan M."/>
            <person name="Daum C."/>
            <person name="Ng V."/>
            <person name="Clum A."/>
            <person name="Steindorff A."/>
            <person name="Ohm R.A."/>
            <person name="Martin F."/>
            <person name="Silar P."/>
            <person name="Natvig D.O."/>
            <person name="Lalanne C."/>
            <person name="Gautier V."/>
            <person name="Ament-Velasquez S.L."/>
            <person name="Kruys A."/>
            <person name="Hutchinson M.I."/>
            <person name="Powell A.J."/>
            <person name="Barry K."/>
            <person name="Miller A.N."/>
            <person name="Grigoriev I.V."/>
            <person name="Debuchy R."/>
            <person name="Gladieux P."/>
            <person name="Hiltunen Thoren M."/>
            <person name="Johannesson H."/>
        </authorList>
    </citation>
    <scope>NUCLEOTIDE SEQUENCE [LARGE SCALE GENOMIC DNA]</scope>
    <source>
        <strain evidence="5">CBS 340.73</strain>
    </source>
</reference>
<dbReference type="EMBL" id="MU853768">
    <property type="protein sequence ID" value="KAK3943076.1"/>
    <property type="molecule type" value="Genomic_DNA"/>
</dbReference>
<proteinExistence type="predicted"/>
<evidence type="ECO:0000313" key="4">
    <source>
        <dbReference type="EMBL" id="KAK3943076.1"/>
    </source>
</evidence>
<dbReference type="AlphaFoldDB" id="A0AAN6ND96"/>
<evidence type="ECO:0000256" key="1">
    <source>
        <dbReference type="PROSITE-ProRule" id="PRU00047"/>
    </source>
</evidence>
<dbReference type="GO" id="GO:0003676">
    <property type="term" value="F:nucleic acid binding"/>
    <property type="evidence" value="ECO:0007669"/>
    <property type="project" value="InterPro"/>
</dbReference>
<dbReference type="SUPFAM" id="SSF57756">
    <property type="entry name" value="Retrovirus zinc finger-like domains"/>
    <property type="match status" value="1"/>
</dbReference>
<feature type="compositionally biased region" description="Low complexity" evidence="2">
    <location>
        <begin position="125"/>
        <end position="137"/>
    </location>
</feature>
<keyword evidence="5" id="KW-1185">Reference proteome</keyword>
<keyword evidence="1" id="KW-0862">Zinc</keyword>
<dbReference type="PROSITE" id="PS50158">
    <property type="entry name" value="ZF_CCHC"/>
    <property type="match status" value="1"/>
</dbReference>
<protein>
    <recommendedName>
        <fullName evidence="3">CCHC-type domain-containing protein</fullName>
    </recommendedName>
</protein>
<gene>
    <name evidence="4" type="ORF">QBC46DRAFT_405609</name>
</gene>
<evidence type="ECO:0000256" key="2">
    <source>
        <dbReference type="SAM" id="MobiDB-lite"/>
    </source>
</evidence>
<keyword evidence="1" id="KW-0479">Metal-binding</keyword>
<sequence length="211" mass="23728">MVEAMVITVQREKRALTKWFLNLFPIPKLHSLVPTDSKVTLIHLSSPLLSPLRPQRRLTTTLQVALISKYLDSTVDFNKYARYGSEIALSFKQSYQKRDKEKKKFNARARTPTSNHKGGGGNKGGKSTPSSSSNSGTRPGKPSAAEIKKLLKEGRCFICREVGHQNRNCPNKDKVNKDRDARIQEIAERYIASLPNDRVEDMTNKNGESTN</sequence>
<dbReference type="Proteomes" id="UP001303473">
    <property type="component" value="Unassembled WGS sequence"/>
</dbReference>
<feature type="region of interest" description="Disordered" evidence="2">
    <location>
        <begin position="99"/>
        <end position="143"/>
    </location>
</feature>
<evidence type="ECO:0000259" key="3">
    <source>
        <dbReference type="PROSITE" id="PS50158"/>
    </source>
</evidence>
<dbReference type="GO" id="GO:0008270">
    <property type="term" value="F:zinc ion binding"/>
    <property type="evidence" value="ECO:0007669"/>
    <property type="project" value="UniProtKB-KW"/>
</dbReference>
<keyword evidence="1" id="KW-0863">Zinc-finger</keyword>
<dbReference type="InterPro" id="IPR036875">
    <property type="entry name" value="Znf_CCHC_sf"/>
</dbReference>
<name>A0AAN6ND96_9PEZI</name>
<comment type="caution">
    <text evidence="4">The sequence shown here is derived from an EMBL/GenBank/DDBJ whole genome shotgun (WGS) entry which is preliminary data.</text>
</comment>